<sequence length="49" mass="5363">MKDISIGLNITKQQLTSVIGSLEADGYVTKAPNHKVFIATSAFRQFLLP</sequence>
<comment type="caution">
    <text evidence="1">The sequence shown here is derived from an EMBL/GenBank/DDBJ whole genome shotgun (WGS) entry which is preliminary data.</text>
</comment>
<dbReference type="Proteomes" id="UP001341297">
    <property type="component" value="Unassembled WGS sequence"/>
</dbReference>
<name>A0ABU6H1L5_9BACI</name>
<dbReference type="EMBL" id="JARRTL010000007">
    <property type="protein sequence ID" value="MEC0484519.1"/>
    <property type="molecule type" value="Genomic_DNA"/>
</dbReference>
<evidence type="ECO:0000313" key="2">
    <source>
        <dbReference type="Proteomes" id="UP001341297"/>
    </source>
</evidence>
<keyword evidence="2" id="KW-1185">Reference proteome</keyword>
<organism evidence="1 2">
    <name type="scientific">Bacillus glycinifermentans</name>
    <dbReference type="NCBI Taxonomy" id="1664069"/>
    <lineage>
        <taxon>Bacteria</taxon>
        <taxon>Bacillati</taxon>
        <taxon>Bacillota</taxon>
        <taxon>Bacilli</taxon>
        <taxon>Bacillales</taxon>
        <taxon>Bacillaceae</taxon>
        <taxon>Bacillus</taxon>
    </lineage>
</organism>
<protein>
    <submittedName>
        <fullName evidence="1">Helix-turn-helix domain-containing protein</fullName>
    </submittedName>
</protein>
<reference evidence="1 2" key="1">
    <citation type="submission" date="2023-03" db="EMBL/GenBank/DDBJ databases">
        <title>Agriculturally important microbes genome sequencing.</title>
        <authorList>
            <person name="Dunlap C."/>
        </authorList>
    </citation>
    <scope>NUCLEOTIDE SEQUENCE [LARGE SCALE GENOMIC DNA]</scope>
    <source>
        <strain evidence="1 2">CBP-3203</strain>
    </source>
</reference>
<gene>
    <name evidence="1" type="ORF">P8828_06595</name>
</gene>
<proteinExistence type="predicted"/>
<accession>A0ABU6H1L5</accession>
<evidence type="ECO:0000313" key="1">
    <source>
        <dbReference type="EMBL" id="MEC0484519.1"/>
    </source>
</evidence>
<dbReference type="RefSeq" id="WP_156183577.1">
    <property type="nucleotide sequence ID" value="NZ_CP023481.1"/>
</dbReference>